<dbReference type="PRINTS" id="PR00765">
    <property type="entry name" value="CRBOXYPTASEA"/>
</dbReference>
<keyword evidence="7" id="KW-0378">Hydrolase</keyword>
<feature type="domain" description="Peptidase M14" evidence="12">
    <location>
        <begin position="145"/>
        <end position="437"/>
    </location>
</feature>
<evidence type="ECO:0000313" key="13">
    <source>
        <dbReference type="Proteomes" id="UP000504634"/>
    </source>
</evidence>
<feature type="chain" id="PRO_5027080088" evidence="11">
    <location>
        <begin position="24"/>
        <end position="440"/>
    </location>
</feature>
<evidence type="ECO:0000256" key="1">
    <source>
        <dbReference type="ARBA" id="ARBA00001947"/>
    </source>
</evidence>
<dbReference type="Gene3D" id="3.40.630.10">
    <property type="entry name" value="Zn peptidases"/>
    <property type="match status" value="1"/>
</dbReference>
<evidence type="ECO:0000256" key="9">
    <source>
        <dbReference type="ARBA" id="ARBA00023049"/>
    </source>
</evidence>
<organism evidence="13 14">
    <name type="scientific">Drosophila lebanonensis</name>
    <name type="common">Fruit fly</name>
    <name type="synonym">Scaptodrosophila lebanonensis</name>
    <dbReference type="NCBI Taxonomy" id="7225"/>
    <lineage>
        <taxon>Eukaryota</taxon>
        <taxon>Metazoa</taxon>
        <taxon>Ecdysozoa</taxon>
        <taxon>Arthropoda</taxon>
        <taxon>Hexapoda</taxon>
        <taxon>Insecta</taxon>
        <taxon>Pterygota</taxon>
        <taxon>Neoptera</taxon>
        <taxon>Endopterygota</taxon>
        <taxon>Diptera</taxon>
        <taxon>Brachycera</taxon>
        <taxon>Muscomorpha</taxon>
        <taxon>Ephydroidea</taxon>
        <taxon>Drosophilidae</taxon>
        <taxon>Scaptodrosophila</taxon>
    </lineage>
</organism>
<keyword evidence="9" id="KW-0482">Metalloprotease</keyword>
<dbReference type="SMART" id="SM00631">
    <property type="entry name" value="Zn_pept"/>
    <property type="match status" value="1"/>
</dbReference>
<dbReference type="FunFam" id="3.40.630.10:FF:000084">
    <property type="entry name" value="Carboxypeptidase B2"/>
    <property type="match status" value="1"/>
</dbReference>
<evidence type="ECO:0000256" key="7">
    <source>
        <dbReference type="ARBA" id="ARBA00022801"/>
    </source>
</evidence>
<dbReference type="SUPFAM" id="SSF53187">
    <property type="entry name" value="Zn-dependent exopeptidases"/>
    <property type="match status" value="1"/>
</dbReference>
<dbReference type="GeneID" id="115628415"/>
<gene>
    <name evidence="14" type="primary">LOC115628415</name>
</gene>
<keyword evidence="4" id="KW-0645">Protease</keyword>
<dbReference type="OrthoDB" id="3626597at2759"/>
<feature type="active site" description="Proton donor/acceptor" evidence="10">
    <location>
        <position position="406"/>
    </location>
</feature>
<name>A0A6J2TZV0_DROLE</name>
<dbReference type="AlphaFoldDB" id="A0A6J2TZV0"/>
<evidence type="ECO:0000256" key="6">
    <source>
        <dbReference type="ARBA" id="ARBA00022729"/>
    </source>
</evidence>
<comment type="similarity">
    <text evidence="2 10">Belongs to the peptidase M14 family.</text>
</comment>
<keyword evidence="6 11" id="KW-0732">Signal</keyword>
<dbReference type="PROSITE" id="PS51257">
    <property type="entry name" value="PROKAR_LIPOPROTEIN"/>
    <property type="match status" value="1"/>
</dbReference>
<keyword evidence="8" id="KW-0862">Zinc</keyword>
<dbReference type="GO" id="GO:0008270">
    <property type="term" value="F:zinc ion binding"/>
    <property type="evidence" value="ECO:0007669"/>
    <property type="project" value="InterPro"/>
</dbReference>
<protein>
    <submittedName>
        <fullName evidence="14">Carboxypeptidase B</fullName>
    </submittedName>
</protein>
<accession>A0A6J2TZV0</accession>
<keyword evidence="3 14" id="KW-0121">Carboxypeptidase</keyword>
<keyword evidence="13" id="KW-1185">Reference proteome</keyword>
<comment type="cofactor">
    <cofactor evidence="1">
        <name>Zn(2+)</name>
        <dbReference type="ChEBI" id="CHEBI:29105"/>
    </cofactor>
</comment>
<feature type="signal peptide" evidence="11">
    <location>
        <begin position="1"/>
        <end position="23"/>
    </location>
</feature>
<evidence type="ECO:0000256" key="4">
    <source>
        <dbReference type="ARBA" id="ARBA00022670"/>
    </source>
</evidence>
<evidence type="ECO:0000256" key="10">
    <source>
        <dbReference type="PROSITE-ProRule" id="PRU01379"/>
    </source>
</evidence>
<dbReference type="InterPro" id="IPR000834">
    <property type="entry name" value="Peptidase_M14"/>
</dbReference>
<evidence type="ECO:0000256" key="3">
    <source>
        <dbReference type="ARBA" id="ARBA00022645"/>
    </source>
</evidence>
<dbReference type="PROSITE" id="PS52035">
    <property type="entry name" value="PEPTIDASE_M14"/>
    <property type="match status" value="1"/>
</dbReference>
<reference evidence="14" key="1">
    <citation type="submission" date="2025-08" db="UniProtKB">
        <authorList>
            <consortium name="RefSeq"/>
        </authorList>
    </citation>
    <scope>IDENTIFICATION</scope>
    <source>
        <strain evidence="14">11010-0011.00</strain>
        <tissue evidence="14">Whole body</tissue>
    </source>
</reference>
<dbReference type="RefSeq" id="XP_030380362.1">
    <property type="nucleotide sequence ID" value="XM_030524502.1"/>
</dbReference>
<evidence type="ECO:0000256" key="2">
    <source>
        <dbReference type="ARBA" id="ARBA00005988"/>
    </source>
</evidence>
<evidence type="ECO:0000256" key="5">
    <source>
        <dbReference type="ARBA" id="ARBA00022723"/>
    </source>
</evidence>
<dbReference type="PANTHER" id="PTHR11705:SF91">
    <property type="entry name" value="FI01817P-RELATED"/>
    <property type="match status" value="1"/>
</dbReference>
<proteinExistence type="inferred from homology"/>
<dbReference type="GO" id="GO:0006508">
    <property type="term" value="P:proteolysis"/>
    <property type="evidence" value="ECO:0007669"/>
    <property type="project" value="UniProtKB-KW"/>
</dbReference>
<evidence type="ECO:0000256" key="11">
    <source>
        <dbReference type="SAM" id="SignalP"/>
    </source>
</evidence>
<keyword evidence="5" id="KW-0479">Metal-binding</keyword>
<evidence type="ECO:0000313" key="14">
    <source>
        <dbReference type="RefSeq" id="XP_030380362.1"/>
    </source>
</evidence>
<dbReference type="Proteomes" id="UP000504634">
    <property type="component" value="Unplaced"/>
</dbReference>
<sequence length="440" mass="50233">MSSKKIVCSLLLCVVSFACLSAANNLAGYVGYNKYTVQYDNEDAFKYMVDLQTNDAGLDFWLLTRNMSVLTVGPKMQAVFESRLSDLDVTYQTQPLMELMQALHSNSTFDEEDTGEDVEECQTSDCEYSRPRRRTRRQARGFFSRYPRYHEILNFMSGLAARYPQYCRYESLGRSNEGRHIAALSITLNSRVRPRRVAYIQAAAHGREWITTQTVLYLAYELLTNIRAFQRVLYDVEVFLVPLVNPDGYEYTHTTDRFWRKNRHRYAGHGCSGVDINRNFGNHWNFQGASQNLCSEVYSGTAPNSEPETSAVVRYLEFNRHRVKLSLDVHSFGKFIFYPYGYAKNTVPPTVGTLRSVALRAANQIGKYRGTRYTIGTSASILYEASGSLDDFAYGSLGIPLSYTLELPGEEFHVASFDIINVCKETFAGFIEFIRHVSLY</sequence>
<dbReference type="Pfam" id="PF00246">
    <property type="entry name" value="Peptidase_M14"/>
    <property type="match status" value="1"/>
</dbReference>
<dbReference type="GO" id="GO:0004181">
    <property type="term" value="F:metallocarboxypeptidase activity"/>
    <property type="evidence" value="ECO:0007669"/>
    <property type="project" value="InterPro"/>
</dbReference>
<dbReference type="SUPFAM" id="SSF54897">
    <property type="entry name" value="Protease propeptides/inhibitors"/>
    <property type="match status" value="1"/>
</dbReference>
<dbReference type="PANTHER" id="PTHR11705">
    <property type="entry name" value="PROTEASE FAMILY M14 CARBOXYPEPTIDASE A,B"/>
    <property type="match status" value="1"/>
</dbReference>
<evidence type="ECO:0000259" key="12">
    <source>
        <dbReference type="PROSITE" id="PS52035"/>
    </source>
</evidence>
<evidence type="ECO:0000256" key="8">
    <source>
        <dbReference type="ARBA" id="ARBA00022833"/>
    </source>
</evidence>
<dbReference type="GO" id="GO:0005615">
    <property type="term" value="C:extracellular space"/>
    <property type="evidence" value="ECO:0007669"/>
    <property type="project" value="TreeGrafter"/>
</dbReference>